<protein>
    <submittedName>
        <fullName evidence="5">DNA-binding response regulator</fullName>
    </submittedName>
</protein>
<dbReference type="Pfam" id="PF00072">
    <property type="entry name" value="Response_reg"/>
    <property type="match status" value="1"/>
</dbReference>
<gene>
    <name evidence="5" type="ORF">EAX61_16200</name>
</gene>
<dbReference type="PANTHER" id="PTHR44591">
    <property type="entry name" value="STRESS RESPONSE REGULATOR PROTEIN 1"/>
    <property type="match status" value="1"/>
</dbReference>
<name>A0A3M0FTR8_9FLAO</name>
<evidence type="ECO:0000313" key="5">
    <source>
        <dbReference type="EMBL" id="RMB56051.1"/>
    </source>
</evidence>
<dbReference type="Gene3D" id="2.40.50.1020">
    <property type="entry name" value="LytTr DNA-binding domain"/>
    <property type="match status" value="1"/>
</dbReference>
<dbReference type="AlphaFoldDB" id="A0A3M0FTR8"/>
<dbReference type="PROSITE" id="PS50110">
    <property type="entry name" value="RESPONSE_REGULATORY"/>
    <property type="match status" value="1"/>
</dbReference>
<comment type="caution">
    <text evidence="5">The sequence shown here is derived from an EMBL/GenBank/DDBJ whole genome shotgun (WGS) entry which is preliminary data.</text>
</comment>
<reference evidence="5 6" key="1">
    <citation type="submission" date="2018-10" db="EMBL/GenBank/DDBJ databases">
        <title>Dokdonia luteus sp. nov., isolated from sea water.</title>
        <authorList>
            <person name="Zhou L.Y."/>
            <person name="Du Z.J."/>
        </authorList>
    </citation>
    <scope>NUCLEOTIDE SEQUENCE [LARGE SCALE GENOMIC DNA]</scope>
    <source>
        <strain evidence="5 6">SH27</strain>
    </source>
</reference>
<sequence>MSKVRILVVEDEILIADNICDHLEELGYEPLEPVSNYTGAIEALEAEHPDIAILDIQLAGKKTGIDVARIIRDKYNIPFIFLTSNSDEQTVSEAKETYPPAFLVKPFSKAELYTSIEIALYNFSGLQGSSDNKDFIIKDAVFFKEKGSFLKLLFKDIEYIKSAHVYVEIYLKSNKMHVVRTSLNDILDKLSSDFIRVHRGYIINTQFLQRIETTSLTIGNTTIPVGVKYREGLLSRINHF</sequence>
<accession>A0A3M0FTR8</accession>
<dbReference type="InterPro" id="IPR001789">
    <property type="entry name" value="Sig_transdc_resp-reg_receiver"/>
</dbReference>
<dbReference type="InterPro" id="IPR011006">
    <property type="entry name" value="CheY-like_superfamily"/>
</dbReference>
<keyword evidence="1 2" id="KW-0597">Phosphoprotein</keyword>
<dbReference type="InterPro" id="IPR050595">
    <property type="entry name" value="Bact_response_regulator"/>
</dbReference>
<evidence type="ECO:0000313" key="6">
    <source>
        <dbReference type="Proteomes" id="UP000281985"/>
    </source>
</evidence>
<feature type="domain" description="HTH LytTR-type" evidence="4">
    <location>
        <begin position="143"/>
        <end position="239"/>
    </location>
</feature>
<proteinExistence type="predicted"/>
<dbReference type="RefSeq" id="WP_121918758.1">
    <property type="nucleotide sequence ID" value="NZ_REFV01000028.1"/>
</dbReference>
<dbReference type="CDD" id="cd17534">
    <property type="entry name" value="REC_DC-like"/>
    <property type="match status" value="1"/>
</dbReference>
<dbReference type="GO" id="GO:0000160">
    <property type="term" value="P:phosphorelay signal transduction system"/>
    <property type="evidence" value="ECO:0007669"/>
    <property type="project" value="InterPro"/>
</dbReference>
<organism evidence="5 6">
    <name type="scientific">Dokdonia sinensis</name>
    <dbReference type="NCBI Taxonomy" id="2479847"/>
    <lineage>
        <taxon>Bacteria</taxon>
        <taxon>Pseudomonadati</taxon>
        <taxon>Bacteroidota</taxon>
        <taxon>Flavobacteriia</taxon>
        <taxon>Flavobacteriales</taxon>
        <taxon>Flavobacteriaceae</taxon>
        <taxon>Dokdonia</taxon>
    </lineage>
</organism>
<evidence type="ECO:0000256" key="2">
    <source>
        <dbReference type="PROSITE-ProRule" id="PRU00169"/>
    </source>
</evidence>
<dbReference type="SUPFAM" id="SSF52172">
    <property type="entry name" value="CheY-like"/>
    <property type="match status" value="1"/>
</dbReference>
<dbReference type="SMART" id="SM00850">
    <property type="entry name" value="LytTR"/>
    <property type="match status" value="1"/>
</dbReference>
<dbReference type="PANTHER" id="PTHR44591:SF3">
    <property type="entry name" value="RESPONSE REGULATORY DOMAIN-CONTAINING PROTEIN"/>
    <property type="match status" value="1"/>
</dbReference>
<dbReference type="SMART" id="SM00448">
    <property type="entry name" value="REC"/>
    <property type="match status" value="1"/>
</dbReference>
<evidence type="ECO:0000259" key="3">
    <source>
        <dbReference type="PROSITE" id="PS50110"/>
    </source>
</evidence>
<dbReference type="GO" id="GO:0003677">
    <property type="term" value="F:DNA binding"/>
    <property type="evidence" value="ECO:0007669"/>
    <property type="project" value="UniProtKB-KW"/>
</dbReference>
<feature type="domain" description="Response regulatory" evidence="3">
    <location>
        <begin position="5"/>
        <end position="120"/>
    </location>
</feature>
<dbReference type="Pfam" id="PF04397">
    <property type="entry name" value="LytTR"/>
    <property type="match status" value="1"/>
</dbReference>
<dbReference type="Proteomes" id="UP000281985">
    <property type="component" value="Unassembled WGS sequence"/>
</dbReference>
<dbReference type="EMBL" id="REFV01000028">
    <property type="protein sequence ID" value="RMB56051.1"/>
    <property type="molecule type" value="Genomic_DNA"/>
</dbReference>
<evidence type="ECO:0000259" key="4">
    <source>
        <dbReference type="PROSITE" id="PS50930"/>
    </source>
</evidence>
<evidence type="ECO:0000256" key="1">
    <source>
        <dbReference type="ARBA" id="ARBA00022553"/>
    </source>
</evidence>
<dbReference type="OrthoDB" id="2962330at2"/>
<dbReference type="InterPro" id="IPR007492">
    <property type="entry name" value="LytTR_DNA-bd_dom"/>
</dbReference>
<feature type="modified residue" description="4-aspartylphosphate" evidence="2">
    <location>
        <position position="55"/>
    </location>
</feature>
<keyword evidence="6" id="KW-1185">Reference proteome</keyword>
<dbReference type="Gene3D" id="3.40.50.2300">
    <property type="match status" value="1"/>
</dbReference>
<dbReference type="PROSITE" id="PS50930">
    <property type="entry name" value="HTH_LYTTR"/>
    <property type="match status" value="1"/>
</dbReference>
<keyword evidence="5" id="KW-0238">DNA-binding</keyword>